<feature type="compositionally biased region" description="Basic and acidic residues" evidence="8">
    <location>
        <begin position="137"/>
        <end position="154"/>
    </location>
</feature>
<feature type="domain" description="Zn(2)-C6 fungal-type" evidence="9">
    <location>
        <begin position="176"/>
        <end position="206"/>
    </location>
</feature>
<evidence type="ECO:0000256" key="1">
    <source>
        <dbReference type="ARBA" id="ARBA00004123"/>
    </source>
</evidence>
<dbReference type="PROSITE" id="PS51253">
    <property type="entry name" value="HTH_CENPB"/>
    <property type="match status" value="1"/>
</dbReference>
<feature type="region of interest" description="Disordered" evidence="8">
    <location>
        <begin position="1021"/>
        <end position="1043"/>
    </location>
</feature>
<evidence type="ECO:0000256" key="2">
    <source>
        <dbReference type="ARBA" id="ARBA00022723"/>
    </source>
</evidence>
<evidence type="ECO:0000256" key="7">
    <source>
        <dbReference type="ARBA" id="ARBA00023242"/>
    </source>
</evidence>
<accession>A0A8J5NIY9</accession>
<feature type="domain" description="HTH CENPB-type" evidence="10">
    <location>
        <begin position="1132"/>
        <end position="1203"/>
    </location>
</feature>
<dbReference type="GO" id="GO:0005634">
    <property type="term" value="C:nucleus"/>
    <property type="evidence" value="ECO:0007669"/>
    <property type="project" value="UniProtKB-SubCell"/>
</dbReference>
<proteinExistence type="predicted"/>
<keyword evidence="5" id="KW-0238">DNA-binding</keyword>
<feature type="region of interest" description="Disordered" evidence="8">
    <location>
        <begin position="238"/>
        <end position="315"/>
    </location>
</feature>
<dbReference type="InterPro" id="IPR007219">
    <property type="entry name" value="XnlR_reg_dom"/>
</dbReference>
<dbReference type="EMBL" id="JAELUQ010000015">
    <property type="protein sequence ID" value="KAG7403292.1"/>
    <property type="molecule type" value="Genomic_DNA"/>
</dbReference>
<keyword evidence="3" id="KW-0805">Transcription regulation</keyword>
<feature type="region of interest" description="Disordered" evidence="8">
    <location>
        <begin position="95"/>
        <end position="157"/>
    </location>
</feature>
<gene>
    <name evidence="11" type="ORF">Forpe1208_v016550</name>
</gene>
<dbReference type="GO" id="GO:0000981">
    <property type="term" value="F:DNA-binding transcription factor activity, RNA polymerase II-specific"/>
    <property type="evidence" value="ECO:0007669"/>
    <property type="project" value="InterPro"/>
</dbReference>
<name>A0A8J5NIY9_FUSOX</name>
<dbReference type="InterPro" id="IPR001138">
    <property type="entry name" value="Zn2Cys6_DnaBD"/>
</dbReference>
<evidence type="ECO:0000256" key="4">
    <source>
        <dbReference type="ARBA" id="ARBA00023026"/>
    </source>
</evidence>
<feature type="region of interest" description="Disordered" evidence="8">
    <location>
        <begin position="1275"/>
        <end position="1299"/>
    </location>
</feature>
<protein>
    <submittedName>
        <fullName evidence="11">Putative transcriptional regulatory protein</fullName>
    </submittedName>
</protein>
<keyword evidence="7" id="KW-0539">Nucleus</keyword>
<dbReference type="Pfam" id="PF00172">
    <property type="entry name" value="Zn_clus"/>
    <property type="match status" value="1"/>
</dbReference>
<dbReference type="InterPro" id="IPR006600">
    <property type="entry name" value="HTH_CenpB_DNA-bd_dom"/>
</dbReference>
<comment type="subcellular location">
    <subcellularLocation>
        <location evidence="1">Nucleus</location>
    </subcellularLocation>
</comment>
<dbReference type="CDD" id="cd00067">
    <property type="entry name" value="GAL4"/>
    <property type="match status" value="1"/>
</dbReference>
<dbReference type="SMART" id="SM00906">
    <property type="entry name" value="Fungal_trans"/>
    <property type="match status" value="1"/>
</dbReference>
<dbReference type="PROSITE" id="PS00463">
    <property type="entry name" value="ZN2_CY6_FUNGAL_1"/>
    <property type="match status" value="1"/>
</dbReference>
<keyword evidence="6" id="KW-0804">Transcription</keyword>
<feature type="region of interest" description="Disordered" evidence="8">
    <location>
        <begin position="1"/>
        <end position="21"/>
    </location>
</feature>
<evidence type="ECO:0000313" key="11">
    <source>
        <dbReference type="EMBL" id="KAG7403292.1"/>
    </source>
</evidence>
<evidence type="ECO:0000313" key="12">
    <source>
        <dbReference type="Proteomes" id="UP000694050"/>
    </source>
</evidence>
<evidence type="ECO:0000256" key="8">
    <source>
        <dbReference type="SAM" id="MobiDB-lite"/>
    </source>
</evidence>
<feature type="region of interest" description="Disordered" evidence="8">
    <location>
        <begin position="1079"/>
        <end position="1102"/>
    </location>
</feature>
<feature type="compositionally biased region" description="Polar residues" evidence="8">
    <location>
        <begin position="98"/>
        <end position="107"/>
    </location>
</feature>
<dbReference type="PANTHER" id="PTHR47338">
    <property type="entry name" value="ZN(II)2CYS6 TRANSCRIPTION FACTOR (EUROFUNG)-RELATED"/>
    <property type="match status" value="1"/>
</dbReference>
<dbReference type="GO" id="GO:0003677">
    <property type="term" value="F:DNA binding"/>
    <property type="evidence" value="ECO:0007669"/>
    <property type="project" value="UniProtKB-KW"/>
</dbReference>
<dbReference type="PANTHER" id="PTHR47338:SF27">
    <property type="entry name" value="ZN(II)2CYS6 TRANSCRIPTION FACTOR (EUROFUNG)"/>
    <property type="match status" value="1"/>
</dbReference>
<feature type="region of interest" description="Disordered" evidence="8">
    <location>
        <begin position="833"/>
        <end position="860"/>
    </location>
</feature>
<dbReference type="CDD" id="cd12148">
    <property type="entry name" value="fungal_TF_MHR"/>
    <property type="match status" value="1"/>
</dbReference>
<evidence type="ECO:0000259" key="9">
    <source>
        <dbReference type="PROSITE" id="PS50048"/>
    </source>
</evidence>
<organism evidence="11 12">
    <name type="scientific">Fusarium oxysporum f. sp. rapae</name>
    <dbReference type="NCBI Taxonomy" id="485398"/>
    <lineage>
        <taxon>Eukaryota</taxon>
        <taxon>Fungi</taxon>
        <taxon>Dikarya</taxon>
        <taxon>Ascomycota</taxon>
        <taxon>Pezizomycotina</taxon>
        <taxon>Sordariomycetes</taxon>
        <taxon>Hypocreomycetidae</taxon>
        <taxon>Hypocreales</taxon>
        <taxon>Nectriaceae</taxon>
        <taxon>Fusarium</taxon>
        <taxon>Fusarium oxysporum species complex</taxon>
    </lineage>
</organism>
<dbReference type="GO" id="GO:0006351">
    <property type="term" value="P:DNA-templated transcription"/>
    <property type="evidence" value="ECO:0007669"/>
    <property type="project" value="InterPro"/>
</dbReference>
<reference evidence="11" key="1">
    <citation type="submission" date="2021-04" db="EMBL/GenBank/DDBJ databases">
        <title>First draft genome resource for Brassicaceae pathogens Fusarium oxysporum f. sp. raphani and Fusarium oxysporum f. sp. rapae.</title>
        <authorList>
            <person name="Asai S."/>
        </authorList>
    </citation>
    <scope>NUCLEOTIDE SEQUENCE</scope>
    <source>
        <strain evidence="11">Tf1208</strain>
    </source>
</reference>
<evidence type="ECO:0000256" key="6">
    <source>
        <dbReference type="ARBA" id="ARBA00023163"/>
    </source>
</evidence>
<dbReference type="GO" id="GO:0008270">
    <property type="term" value="F:zinc ion binding"/>
    <property type="evidence" value="ECO:0007669"/>
    <property type="project" value="InterPro"/>
</dbReference>
<evidence type="ECO:0000256" key="5">
    <source>
        <dbReference type="ARBA" id="ARBA00023125"/>
    </source>
</evidence>
<dbReference type="PROSITE" id="PS50048">
    <property type="entry name" value="ZN2_CY6_FUNGAL_2"/>
    <property type="match status" value="1"/>
</dbReference>
<feature type="region of interest" description="Disordered" evidence="8">
    <location>
        <begin position="980"/>
        <end position="1002"/>
    </location>
</feature>
<comment type="caution">
    <text evidence="11">The sequence shown here is derived from an EMBL/GenBank/DDBJ whole genome shotgun (WGS) entry which is preliminary data.</text>
</comment>
<dbReference type="SMART" id="SM00066">
    <property type="entry name" value="GAL4"/>
    <property type="match status" value="1"/>
</dbReference>
<feature type="compositionally biased region" description="Polar residues" evidence="8">
    <location>
        <begin position="1290"/>
        <end position="1299"/>
    </location>
</feature>
<keyword evidence="2" id="KW-0479">Metal-binding</keyword>
<dbReference type="Proteomes" id="UP000694050">
    <property type="component" value="Unassembled WGS sequence"/>
</dbReference>
<evidence type="ECO:0000259" key="10">
    <source>
        <dbReference type="PROSITE" id="PS51253"/>
    </source>
</evidence>
<keyword evidence="4" id="KW-0843">Virulence</keyword>
<evidence type="ECO:0000256" key="3">
    <source>
        <dbReference type="ARBA" id="ARBA00023015"/>
    </source>
</evidence>
<dbReference type="Pfam" id="PF04082">
    <property type="entry name" value="Fungal_trans"/>
    <property type="match status" value="1"/>
</dbReference>
<dbReference type="InterPro" id="IPR050815">
    <property type="entry name" value="TF_fung"/>
</dbReference>
<sequence>MSGRAVLNPQHAQQSFDSGPQLYRDVPELHAVPSPSHSALMDFTHFDDLAFAYYGLPDQSSLISLIDHTYTFLSPTAFPQHQAMSGLAHSGLPFGTLATGNRSQSMQGPKAPPDLTSPASNDLEDPTTDEFGLASRNRADGTDLGGKPKEDKADATPAWNGLKTKAGKERKRLPLACIACRRKKIRCSGEKPACKDCLRSCIPCVYKVTTRKAAPRADCMAMLDKRPKRMEERIKAIPKSDQEAASSVTRPVVKPAIPGTVPSSKPTKKRGAEEAFGPDLEAWAKAPSEPKIEGDDGPSSLQVQEGEENKLQHEGTEALPSKEIQEHLAEVFFDNIYGQPFHLLHKPSYMRKLKNGTLPPVLVLTVCAVAARFTSDPLVSSSGPEFLRGEEWASHARDICTRRYEWPSLTILTCLLILGLHEFGTCQGGRSWALGGQAIRMAFALQLHKDLEYDPSSRNGTKTQLSFIDREIRRRIMWACFLMDRFNSSGTDRPMFIREDTIQIPLPVKEKYFQFDMPAPTEMLDGQVPHPASPNDGQIADARENMGVAAFLIRAIALRGRIITYLSQGGMDLDPNRLWEDESHYMKHLNDVINLEASLPLSLKYSAENLEVHKTENTASQFLFMHICLQHNILFVSRAAMSARKQHGVHDDFFNEACKRTFNAANRISELLREAEQSRCFVSAPFAGYCVFSSTTVHILGIISRNPSMKPTAEANLTTNVKYLHKMKKYWGMFHWMVENIRTQYRNALDAMGAGANVEERATQPSFFQYGDWLNLYPRGLSDAEFTDPATHKRKDLGADGVLKAKPELQSAEEYFSTFPTPQSVENKNTIRAGARKRKQSAKKQTGMPAQPGQHLDPLQSTDADAVSQERKFWGGLGLQTTGAAGFNPLVASNPHNPAFSTTMSPMSPANMTAFAHHAHTPTFFSPDLLAMNFGQGSNGNIDPLDRQLVYGGYSMDACTGRGGGQDMMRGLDWDAVASDAQPDGGLQGRRSNVKAGMHGQSAGMADGAALSGLEASSAWLMPSSMEPPDMGQDPGFNMGGIDPFTGVFGGGGSGLATPNSADFNSTAQAVVISRQRLQKGLSRDASNGPKKALSLRDAERRYPGSKRPSIARIIKQLEAANTLDYELVIQPNMGRPRLLSDDEDEAIVSFVMWMQKSGLPASKSEIVDAVNTIRSRRDADAKPVGKMWYRRFRDDHPELDTSILKAKEAARYEYEEAGVEETKQWFKRLDEVITRYGIGASETWNADQAGIRVGILRERVQCLVIRTNKKAATEATPPERLLRRGLSSKPFQRSSGRI</sequence>